<dbReference type="Pfam" id="PF00083">
    <property type="entry name" value="Sugar_tr"/>
    <property type="match status" value="1"/>
</dbReference>
<evidence type="ECO:0000259" key="8">
    <source>
        <dbReference type="PROSITE" id="PS50850"/>
    </source>
</evidence>
<evidence type="ECO:0000313" key="10">
    <source>
        <dbReference type="Proteomes" id="UP000001357"/>
    </source>
</evidence>
<dbReference type="RefSeq" id="XP_001748510.1">
    <property type="nucleotide sequence ID" value="XM_001748458.1"/>
</dbReference>
<evidence type="ECO:0000256" key="3">
    <source>
        <dbReference type="ARBA" id="ARBA00022692"/>
    </source>
</evidence>
<dbReference type="PROSITE" id="PS50850">
    <property type="entry name" value="MFS"/>
    <property type="match status" value="1"/>
</dbReference>
<evidence type="ECO:0000256" key="1">
    <source>
        <dbReference type="ARBA" id="ARBA00004141"/>
    </source>
</evidence>
<dbReference type="PANTHER" id="PTHR23503:SF8">
    <property type="entry name" value="FACILITATED GLUCOSE TRANSPORTER PROTEIN 1"/>
    <property type="match status" value="1"/>
</dbReference>
<dbReference type="GO" id="GO:0015149">
    <property type="term" value="F:hexose transmembrane transporter activity"/>
    <property type="evidence" value="ECO:0000318"/>
    <property type="project" value="GO_Central"/>
</dbReference>
<dbReference type="PRINTS" id="PR00171">
    <property type="entry name" value="SUGRTRNSPORT"/>
</dbReference>
<feature type="transmembrane region" description="Helical" evidence="7">
    <location>
        <begin position="207"/>
        <end position="227"/>
    </location>
</feature>
<evidence type="ECO:0000256" key="5">
    <source>
        <dbReference type="ARBA" id="ARBA00023136"/>
    </source>
</evidence>
<feature type="domain" description="Major facilitator superfamily (MFS) profile" evidence="8">
    <location>
        <begin position="40"/>
        <end position="447"/>
    </location>
</feature>
<dbReference type="PROSITE" id="PS00216">
    <property type="entry name" value="SUGAR_TRANSPORT_1"/>
    <property type="match status" value="1"/>
</dbReference>
<dbReference type="GO" id="GO:0016020">
    <property type="term" value="C:membrane"/>
    <property type="evidence" value="ECO:0000318"/>
    <property type="project" value="GO_Central"/>
</dbReference>
<gene>
    <name evidence="9" type="ORF">MONBRDRAFT_28107</name>
</gene>
<dbReference type="InterPro" id="IPR036259">
    <property type="entry name" value="MFS_trans_sf"/>
</dbReference>
<keyword evidence="3 7" id="KW-0812">Transmembrane</keyword>
<dbReference type="GO" id="GO:0015749">
    <property type="term" value="P:monosaccharide transmembrane transport"/>
    <property type="evidence" value="ECO:0000318"/>
    <property type="project" value="GO_Central"/>
</dbReference>
<protein>
    <recommendedName>
        <fullName evidence="8">Major facilitator superfamily (MFS) profile domain-containing protein</fullName>
    </recommendedName>
</protein>
<feature type="transmembrane region" description="Helical" evidence="7">
    <location>
        <begin position="423"/>
        <end position="443"/>
    </location>
</feature>
<feature type="transmembrane region" description="Helical" evidence="7">
    <location>
        <begin position="329"/>
        <end position="351"/>
    </location>
</feature>
<keyword evidence="6" id="KW-0175">Coiled coil</keyword>
<dbReference type="Gene3D" id="1.20.1250.20">
    <property type="entry name" value="MFS general substrate transporter like domains"/>
    <property type="match status" value="2"/>
</dbReference>
<keyword evidence="4 7" id="KW-1133">Transmembrane helix</keyword>
<dbReference type="SUPFAM" id="SSF103473">
    <property type="entry name" value="MFS general substrate transporter"/>
    <property type="match status" value="1"/>
</dbReference>
<feature type="transmembrane region" description="Helical" evidence="7">
    <location>
        <begin position="35"/>
        <end position="53"/>
    </location>
</feature>
<dbReference type="FunCoup" id="A9V779">
    <property type="interactions" value="839"/>
</dbReference>
<comment type="subcellular location">
    <subcellularLocation>
        <location evidence="1">Membrane</location>
        <topology evidence="1">Multi-pass membrane protein</topology>
    </subcellularLocation>
</comment>
<dbReference type="STRING" id="81824.A9V779"/>
<name>A9V779_MONBE</name>
<evidence type="ECO:0000313" key="9">
    <source>
        <dbReference type="EMBL" id="EDQ86674.1"/>
    </source>
</evidence>
<dbReference type="Proteomes" id="UP000001357">
    <property type="component" value="Unassembled WGS sequence"/>
</dbReference>
<dbReference type="eggNOG" id="KOG0569">
    <property type="taxonomic scope" value="Eukaryota"/>
</dbReference>
<evidence type="ECO:0000256" key="7">
    <source>
        <dbReference type="SAM" id="Phobius"/>
    </source>
</evidence>
<dbReference type="InParanoid" id="A9V779"/>
<evidence type="ECO:0000256" key="6">
    <source>
        <dbReference type="SAM" id="Coils"/>
    </source>
</evidence>
<dbReference type="EMBL" id="CH991564">
    <property type="protein sequence ID" value="EDQ86674.1"/>
    <property type="molecule type" value="Genomic_DNA"/>
</dbReference>
<keyword evidence="10" id="KW-1185">Reference proteome</keyword>
<evidence type="ECO:0000256" key="2">
    <source>
        <dbReference type="ARBA" id="ARBA00022448"/>
    </source>
</evidence>
<feature type="transmembrane region" description="Helical" evidence="7">
    <location>
        <begin position="87"/>
        <end position="108"/>
    </location>
</feature>
<dbReference type="AlphaFoldDB" id="A9V779"/>
<feature type="transmembrane region" description="Helical" evidence="7">
    <location>
        <begin position="303"/>
        <end position="322"/>
    </location>
</feature>
<dbReference type="OMA" id="TGSHMES"/>
<feature type="transmembrane region" description="Helical" evidence="7">
    <location>
        <begin position="177"/>
        <end position="201"/>
    </location>
</feature>
<sequence length="452" mass="47013">MEMAAEDEAPLLGEPAVGAEAQDGREGSKDGFNGYLIFCVFVAVFGGTFQFGYNTGVVNSPEDVIRHALADCDSSKRDCSDAALSDAFWSAVVAMFAVGGLFGALAAGAVVQHLGIRKTYLVNNLLLVAAALLMALARSASVLIIGRLVVGIAGGVTTVITPMYISDISPLAVRGTLGVMTQLAITLGILIAQCLGLGSVLGNSAGWRYLLALPIVPAVLQTILLFWTPESPAISVAHKQIEQATGTLRRLRRRQAVEDEIAVLQEEVNRNAQATQQLTGINAIFYFSAGIFETAGLSNGDSATIVVGAVNVVMTIVASQLMDRLGRRVLLGSGLLGMVIGFVLLTVALAVKASVSALALIGVALVVVAFALGPGAIPWLMIPELFASDKVAAAAAICVAANWLFNFIVGMTFQPLQSAMGEYVFLVFVVLAALGVGFTATAVPETRGKKAA</sequence>
<keyword evidence="5 7" id="KW-0472">Membrane</keyword>
<accession>A9V779</accession>
<feature type="transmembrane region" description="Helical" evidence="7">
    <location>
        <begin position="144"/>
        <end position="165"/>
    </location>
</feature>
<dbReference type="InterPro" id="IPR045263">
    <property type="entry name" value="GLUT"/>
</dbReference>
<dbReference type="PANTHER" id="PTHR23503">
    <property type="entry name" value="SOLUTE CARRIER FAMILY 2"/>
    <property type="match status" value="1"/>
</dbReference>
<organism evidence="9 10">
    <name type="scientific">Monosiga brevicollis</name>
    <name type="common">Choanoflagellate</name>
    <dbReference type="NCBI Taxonomy" id="81824"/>
    <lineage>
        <taxon>Eukaryota</taxon>
        <taxon>Choanoflagellata</taxon>
        <taxon>Craspedida</taxon>
        <taxon>Salpingoecidae</taxon>
        <taxon>Monosiga</taxon>
    </lineage>
</organism>
<dbReference type="InterPro" id="IPR005828">
    <property type="entry name" value="MFS_sugar_transport-like"/>
</dbReference>
<feature type="transmembrane region" description="Helical" evidence="7">
    <location>
        <begin position="391"/>
        <end position="411"/>
    </location>
</feature>
<dbReference type="InterPro" id="IPR005829">
    <property type="entry name" value="Sugar_transporter_CS"/>
</dbReference>
<dbReference type="GeneID" id="5893706"/>
<dbReference type="InterPro" id="IPR003663">
    <property type="entry name" value="Sugar/inositol_transpt"/>
</dbReference>
<feature type="transmembrane region" description="Helical" evidence="7">
    <location>
        <begin position="357"/>
        <end position="379"/>
    </location>
</feature>
<feature type="coiled-coil region" evidence="6">
    <location>
        <begin position="234"/>
        <end position="274"/>
    </location>
</feature>
<keyword evidence="2" id="KW-0813">Transport</keyword>
<evidence type="ECO:0000256" key="4">
    <source>
        <dbReference type="ARBA" id="ARBA00022989"/>
    </source>
</evidence>
<dbReference type="KEGG" id="mbr:MONBRDRAFT_28107"/>
<dbReference type="InterPro" id="IPR020846">
    <property type="entry name" value="MFS_dom"/>
</dbReference>
<proteinExistence type="predicted"/>
<reference evidence="9 10" key="1">
    <citation type="journal article" date="2008" name="Nature">
        <title>The genome of the choanoflagellate Monosiga brevicollis and the origin of metazoans.</title>
        <authorList>
            <consortium name="JGI Sequencing"/>
            <person name="King N."/>
            <person name="Westbrook M.J."/>
            <person name="Young S.L."/>
            <person name="Kuo A."/>
            <person name="Abedin M."/>
            <person name="Chapman J."/>
            <person name="Fairclough S."/>
            <person name="Hellsten U."/>
            <person name="Isogai Y."/>
            <person name="Letunic I."/>
            <person name="Marr M."/>
            <person name="Pincus D."/>
            <person name="Putnam N."/>
            <person name="Rokas A."/>
            <person name="Wright K.J."/>
            <person name="Zuzow R."/>
            <person name="Dirks W."/>
            <person name="Good M."/>
            <person name="Goodstein D."/>
            <person name="Lemons D."/>
            <person name="Li W."/>
            <person name="Lyons J.B."/>
            <person name="Morris A."/>
            <person name="Nichols S."/>
            <person name="Richter D.J."/>
            <person name="Salamov A."/>
            <person name="Bork P."/>
            <person name="Lim W.A."/>
            <person name="Manning G."/>
            <person name="Miller W.T."/>
            <person name="McGinnis W."/>
            <person name="Shapiro H."/>
            <person name="Tjian R."/>
            <person name="Grigoriev I.V."/>
            <person name="Rokhsar D."/>
        </authorList>
    </citation>
    <scope>NUCLEOTIDE SEQUENCE [LARGE SCALE GENOMIC DNA]</scope>
    <source>
        <strain evidence="10">MX1 / ATCC 50154</strain>
    </source>
</reference>